<dbReference type="PROSITE" id="PS51257">
    <property type="entry name" value="PROKAR_LIPOPROTEIN"/>
    <property type="match status" value="1"/>
</dbReference>
<dbReference type="AlphaFoldDB" id="A0A7C9M478"/>
<keyword evidence="1" id="KW-0732">Signal</keyword>
<evidence type="ECO:0000313" key="2">
    <source>
        <dbReference type="EMBL" id="MUV14542.1"/>
    </source>
</evidence>
<evidence type="ECO:0008006" key="4">
    <source>
        <dbReference type="Google" id="ProtNLM"/>
    </source>
</evidence>
<dbReference type="RefSeq" id="WP_156641818.1">
    <property type="nucleotide sequence ID" value="NZ_WOXT01000002.1"/>
</dbReference>
<evidence type="ECO:0000313" key="3">
    <source>
        <dbReference type="Proteomes" id="UP000479692"/>
    </source>
</evidence>
<organism evidence="2 3">
    <name type="scientific">Noviluteimonas gilva</name>
    <dbReference type="NCBI Taxonomy" id="2682097"/>
    <lineage>
        <taxon>Bacteria</taxon>
        <taxon>Pseudomonadati</taxon>
        <taxon>Pseudomonadota</taxon>
        <taxon>Gammaproteobacteria</taxon>
        <taxon>Lysobacterales</taxon>
        <taxon>Lysobacteraceae</taxon>
        <taxon>Noviluteimonas</taxon>
    </lineage>
</organism>
<comment type="caution">
    <text evidence="2">The sequence shown here is derived from an EMBL/GenBank/DDBJ whole genome shotgun (WGS) entry which is preliminary data.</text>
</comment>
<name>A0A7C9M478_9GAMM</name>
<protein>
    <recommendedName>
        <fullName evidence="4">Secreted protein</fullName>
    </recommendedName>
</protein>
<sequence length="132" mass="14104">MSNPKASLLAASLTCVAALACCSATPARPMGGAPPPLPDGEYTFHHRFAEHPSMPSIDMRVRFGEGRIVVTNTTPGTPFPLGVVAEGQLLWNGKVGKWIIARTPADQEAREVGGCSDGPEVVDLEKRIYWTC</sequence>
<proteinExistence type="predicted"/>
<accession>A0A7C9M478</accession>
<gene>
    <name evidence="2" type="ORF">GN331_10015</name>
</gene>
<feature type="signal peptide" evidence="1">
    <location>
        <begin position="1"/>
        <end position="20"/>
    </location>
</feature>
<evidence type="ECO:0000256" key="1">
    <source>
        <dbReference type="SAM" id="SignalP"/>
    </source>
</evidence>
<reference evidence="2 3" key="1">
    <citation type="submission" date="2019-12" db="EMBL/GenBank/DDBJ databases">
        <authorList>
            <person name="Xu J."/>
        </authorList>
    </citation>
    <scope>NUCLEOTIDE SEQUENCE [LARGE SCALE GENOMIC DNA]</scope>
    <source>
        <strain evidence="2 3">HX-5-24</strain>
    </source>
</reference>
<feature type="chain" id="PRO_5028827352" description="Secreted protein" evidence="1">
    <location>
        <begin position="21"/>
        <end position="132"/>
    </location>
</feature>
<dbReference type="Proteomes" id="UP000479692">
    <property type="component" value="Unassembled WGS sequence"/>
</dbReference>
<dbReference type="EMBL" id="WOXT01000002">
    <property type="protein sequence ID" value="MUV14542.1"/>
    <property type="molecule type" value="Genomic_DNA"/>
</dbReference>
<keyword evidence="3" id="KW-1185">Reference proteome</keyword>